<keyword evidence="1" id="KW-0547">Nucleotide-binding</keyword>
<feature type="domain" description="Helicase C-terminal" evidence="4">
    <location>
        <begin position="997"/>
        <end position="1152"/>
    </location>
</feature>
<feature type="domain" description="Helicase ATP-binding" evidence="3">
    <location>
        <begin position="92"/>
        <end position="298"/>
    </location>
</feature>
<evidence type="ECO:0000313" key="5">
    <source>
        <dbReference type="EMBL" id="ONH25536.1"/>
    </source>
</evidence>
<dbReference type="GO" id="GO:0043138">
    <property type="term" value="F:3'-5' DNA helicase activity"/>
    <property type="evidence" value="ECO:0007669"/>
    <property type="project" value="TreeGrafter"/>
</dbReference>
<evidence type="ECO:0000259" key="3">
    <source>
        <dbReference type="PROSITE" id="PS51192"/>
    </source>
</evidence>
<dbReference type="GO" id="GO:0006289">
    <property type="term" value="P:nucleotide-excision repair"/>
    <property type="evidence" value="ECO:0007669"/>
    <property type="project" value="TreeGrafter"/>
</dbReference>
<dbReference type="InterPro" id="IPR027417">
    <property type="entry name" value="P-loop_NTPase"/>
</dbReference>
<dbReference type="Proteomes" id="UP000188929">
    <property type="component" value="Unassembled WGS sequence"/>
</dbReference>
<dbReference type="RefSeq" id="WP_076820269.1">
    <property type="nucleotide sequence ID" value="NZ_MOMC01000059.1"/>
</dbReference>
<evidence type="ECO:0000313" key="6">
    <source>
        <dbReference type="Proteomes" id="UP000188929"/>
    </source>
</evidence>
<dbReference type="SMART" id="SM00490">
    <property type="entry name" value="HELICc"/>
    <property type="match status" value="1"/>
</dbReference>
<proteinExistence type="predicted"/>
<keyword evidence="2" id="KW-0067">ATP-binding</keyword>
<dbReference type="PROSITE" id="PS51194">
    <property type="entry name" value="HELICASE_CTER"/>
    <property type="match status" value="1"/>
</dbReference>
<dbReference type="GO" id="GO:0005524">
    <property type="term" value="F:ATP binding"/>
    <property type="evidence" value="ECO:0007669"/>
    <property type="project" value="UniProtKB-KW"/>
</dbReference>
<dbReference type="SMART" id="SM00487">
    <property type="entry name" value="DEXDc"/>
    <property type="match status" value="1"/>
</dbReference>
<dbReference type="InterPro" id="IPR018973">
    <property type="entry name" value="MZB"/>
</dbReference>
<dbReference type="Pfam" id="PF00271">
    <property type="entry name" value="Helicase_C"/>
    <property type="match status" value="1"/>
</dbReference>
<dbReference type="Pfam" id="PF09369">
    <property type="entry name" value="MZB"/>
    <property type="match status" value="1"/>
</dbReference>
<protein>
    <submittedName>
        <fullName evidence="5">Heavy metal resistance protein CzcA</fullName>
    </submittedName>
</protein>
<dbReference type="PANTHER" id="PTHR47957">
    <property type="entry name" value="ATP-DEPENDENT HELICASE HRQ1"/>
    <property type="match status" value="1"/>
</dbReference>
<dbReference type="SUPFAM" id="SSF52540">
    <property type="entry name" value="P-loop containing nucleoside triphosphate hydrolases"/>
    <property type="match status" value="2"/>
</dbReference>
<evidence type="ECO:0000256" key="2">
    <source>
        <dbReference type="ARBA" id="ARBA00022840"/>
    </source>
</evidence>
<reference evidence="6" key="1">
    <citation type="submission" date="2016-10" db="EMBL/GenBank/DDBJ databases">
        <title>Frankia sp. NRRL B-16386 Genome sequencing.</title>
        <authorList>
            <person name="Ghodhbane-Gtari F."/>
            <person name="Swanson E."/>
            <person name="Gueddou A."/>
            <person name="Hezbri K."/>
            <person name="Ktari K."/>
            <person name="Nouioui I."/>
            <person name="Morris K."/>
            <person name="Simpson S."/>
            <person name="Abebe-Akele F."/>
            <person name="Thomas K."/>
            <person name="Gtari M."/>
            <person name="Tisa L.S."/>
        </authorList>
    </citation>
    <scope>NUCLEOTIDE SEQUENCE [LARGE SCALE GENOMIC DNA]</scope>
    <source>
        <strain evidence="6">NRRL B-16386</strain>
    </source>
</reference>
<evidence type="ECO:0000256" key="1">
    <source>
        <dbReference type="ARBA" id="ARBA00022741"/>
    </source>
</evidence>
<dbReference type="PROSITE" id="PS51192">
    <property type="entry name" value="HELICASE_ATP_BIND_1"/>
    <property type="match status" value="1"/>
</dbReference>
<sequence>MSGPLLPSLQAADLRRALTDYLSTTFALTDDDVRAALTDFLTDPNLGIFRGPYARLRLPFRPADGAWTVALDWWPEDFAPYVHQATAWERLSSKHDRPRPTLVTTGTGSGKTESFLYPVLDHALRERQAGRRGLKALLLYPMNALANDQAGRIAKLLTSDPRLSGLTAGLYTGEDKAQRTKVSATGLITSREVLRSDPPDLLLTNYKMLDQLLLRADDRGLWAGAEQSLTYLVLDEFHTYDGAQGTDVAMLLRRLGSMLGVARDGAPLGDVVPVATSATLGGGTAESFAEMREFARTVFGCPFDEDAVVVEERMTPDEWRVATAAPVSGYVARPVTSAALLAGAVRAAEGGGPDEVAHALLGALFARESDGAGLSAADIRRLRGRGRLAALLAAHPLTERLLPAALSPSPLRTLAEVVLPDDASPGRADGVLVVEAFLGLLSAARADADPETGRRLLGVDTQLWVREVTRVDRRVSAAPAFRWSDDGAHTDTDLHLPALYCRHCGRSGWGAVRTVMGRAVEAADTSVRRASRERDQRFRALLHAPGEAAMLAGAVTGNGRASGVTGAGGASAGGDGAAVEGLLWLDLTSLALVAQPAAADGGGADETTQIPVLVDWDDDAAARDQTCPSCRQPDGIRFLGSGVSTLTSVTLSALFGSAHLDGAEKKSLLFTDSVQDAAYMAGFVQARSHALSLRAALSAAVDAAGPLALADLPREAMARAGDDPVRRYRLVPPAVADWAAFQRYWDPSGSGPERTSARRTVERRLAFDAALEFGLNARTGRTLELTGAVVAEVDTDSPLALRRVGRRALTKAREQHSLSQDVDEALGAGLDDARLAGWVRGVLERVRTRGGIAHHWLDRYIDDDGNRWFISGGRGDARNEGLPAFPPGRPAPAFPTTGTRADNLDVVTGTRSWYARWSGRQLRLTSRDGGLVTRALLEEAAAVGWLRTRRTKAGATVFALDPERVMLAATDANGLADGSLALRCDVCQTLTPGRRQTVEDLAGAVCLRQFCPGTLRRAPRGDDYYRALYRSGDMRRVVAHEHTSLLPDKMRLEVETAFRDGTGPAVPNVLTATPTLELGIDIGDLSTVLLGSLPRSVASYLQRVGRAGRLTGNALVLAYVPGRSRNAPLLADPLALLDGEVRPPATYLDAIEILQRQYVAWLVDRRARAGVPSPRNAAGVFPDLGTGPGTWLGDLLGDAAAHADVYTAEFLALFGDTVRPDTAEHLRRWAGADASPGGAGESGLGQLLRRAVIDYRREVDDLGHRHSTLTDQIPGLAAAADQPTATDDDRLAARMAKAEARFLARRRAELATQFWVAALEERGVLPNYTLLDDTVTLDVTLRWVDHETAEYREEARAYQRGSAIALTEWAPGSTFYAQGLAVRIDAVDVGRDLDALLQTWRLCAACGWSAVSRRSEGPEPPPPASCPRCGDTAVADTGQALAVLPLERVSAQVSRDAAAISDARDERDRMTFAVVGAADIDADQISGAWQLRDYPFGAEYVRQLDVRWVNVGRAVEQGAPRLLAGTEVRAPLFTVCPGCGVVPAAQPGVRDPQGARHRAWCQHRTAIVVPWAELALGRTLRTQAVRMLLPPHFTLDHFAVPSFSAALLLGLREVLGGTPDHLALIETHLPVDGQDRTALLLHDRVPGGTGYLADLARPGRVRDVLTAALNVVASCSCQDEGVLACPQCLLPFTALVARTSRARAEQMLTDLLGLAPSGAGAGVGAEPSVGRGWNPEDLRSIADIPMPSLDSALELRFRRTFTEALKARGASVQEIPHLVGTEVRFGVPGQVHRRWTLRPQVLVHGCRPDFELLCEDPAIPRVYVFTDGRFWHATPAHNRIADDAAKRAVLREAGNVVWAVTDDDVATFEAIARGEQATPAGAGWYTGKVRDRLVKLRQQSIPAGSVSDGLATADAVTQLIHWVMDPRPEAWRKLADGLPFALVDGKPKPIGTRSALDRLAAEALGATSPAATTEPAGIGDQLRSWCWRHGPLAVATAARAAKPLDPGAVLVVDDRDDTLATVDGTAAWRHWLALSNVLGHASPRIARPVALSQALGQTLAATTADETGIQPVTAPGDVRDTAAAVSTLPAPWQALVKAAADDTERALLAGLAAAGVPLPEQGYETDDGYPIDLAWAAAHIAVLVTPDEADMATLAGGGWRVVGPDLDRLVELLTAADTDGV</sequence>
<gene>
    <name evidence="5" type="ORF">BL253_27445</name>
</gene>
<dbReference type="InterPro" id="IPR011545">
    <property type="entry name" value="DEAD/DEAH_box_helicase_dom"/>
</dbReference>
<comment type="caution">
    <text evidence="5">The sequence shown here is derived from an EMBL/GenBank/DDBJ whole genome shotgun (WGS) entry which is preliminary data.</text>
</comment>
<evidence type="ECO:0000259" key="4">
    <source>
        <dbReference type="PROSITE" id="PS51194"/>
    </source>
</evidence>
<dbReference type="GO" id="GO:0036297">
    <property type="term" value="P:interstrand cross-link repair"/>
    <property type="evidence" value="ECO:0007669"/>
    <property type="project" value="TreeGrafter"/>
</dbReference>
<dbReference type="OrthoDB" id="3197455at2"/>
<dbReference type="PANTHER" id="PTHR47957:SF3">
    <property type="entry name" value="ATP-DEPENDENT HELICASE HRQ1"/>
    <property type="match status" value="1"/>
</dbReference>
<dbReference type="InterPro" id="IPR014001">
    <property type="entry name" value="Helicase_ATP-bd"/>
</dbReference>
<dbReference type="EMBL" id="MOMC01000059">
    <property type="protein sequence ID" value="ONH25536.1"/>
    <property type="molecule type" value="Genomic_DNA"/>
</dbReference>
<dbReference type="STRING" id="1834516.BL253_27445"/>
<name>A0A1V2I6E1_9ACTN</name>
<dbReference type="GO" id="GO:0003676">
    <property type="term" value="F:nucleic acid binding"/>
    <property type="evidence" value="ECO:0007669"/>
    <property type="project" value="InterPro"/>
</dbReference>
<organism evidence="5 6">
    <name type="scientific">Pseudofrankia asymbiotica</name>
    <dbReference type="NCBI Taxonomy" id="1834516"/>
    <lineage>
        <taxon>Bacteria</taxon>
        <taxon>Bacillati</taxon>
        <taxon>Actinomycetota</taxon>
        <taxon>Actinomycetes</taxon>
        <taxon>Frankiales</taxon>
        <taxon>Frankiaceae</taxon>
        <taxon>Pseudofrankia</taxon>
    </lineage>
</organism>
<dbReference type="Pfam" id="PF00270">
    <property type="entry name" value="DEAD"/>
    <property type="match status" value="1"/>
</dbReference>
<dbReference type="Gene3D" id="3.40.50.300">
    <property type="entry name" value="P-loop containing nucleotide triphosphate hydrolases"/>
    <property type="match status" value="2"/>
</dbReference>
<dbReference type="InterPro" id="IPR001650">
    <property type="entry name" value="Helicase_C-like"/>
</dbReference>
<keyword evidence="6" id="KW-1185">Reference proteome</keyword>
<accession>A0A1V2I6E1</accession>